<proteinExistence type="predicted"/>
<accession>A0AAU1ZYK4</accession>
<organism evidence="1">
    <name type="scientific">Streptomyces sp. NBC_00093</name>
    <dbReference type="NCBI Taxonomy" id="2975649"/>
    <lineage>
        <taxon>Bacteria</taxon>
        <taxon>Bacillati</taxon>
        <taxon>Actinomycetota</taxon>
        <taxon>Actinomycetes</taxon>
        <taxon>Kitasatosporales</taxon>
        <taxon>Streptomycetaceae</taxon>
        <taxon>Streptomyces</taxon>
    </lineage>
</organism>
<sequence length="407" mass="42360">MNARSAWLSPNGQTREDTRVVQTGAVTPATNIRGRSGVFPGSSDGAFRITGFALTGTSGGMTATVGVGRGVVQAEDDRGAYPVAVTEPVTLTFGGGTDQSRRDLVVLRIYDDQYDASGRTEAVVEVIPGTPTATDPAPPATPAAALPLYTVLVPANASAGNGGIIWASAATVTDLRTSVVAVGGILPTENDSRTGAYPGQYRDTSNTLQRWNGTAWVAYPREIGGIAPNGAVGNGSYAGQHRDGPNGLLQRWNGSTWVSYQQVPTWQTYTPIWYASTGVAPVIGNGTLNANYSKIGTVVHLRLRLAIGSTTNIAAQDATAIWSFSLPAPPALGWMTDIVLNVVGFNADGFKFLQGTCQLATSADGVGLATRFTTTLGATATGWNKANPFPWITNSVLSISGTYQSAS</sequence>
<dbReference type="AlphaFoldDB" id="A0AAU1ZYK4"/>
<evidence type="ECO:0008006" key="2">
    <source>
        <dbReference type="Google" id="ProtNLM"/>
    </source>
</evidence>
<evidence type="ECO:0000313" key="1">
    <source>
        <dbReference type="EMBL" id="WTT17219.1"/>
    </source>
</evidence>
<gene>
    <name evidence="1" type="ORF">OHA22_17595</name>
</gene>
<dbReference type="EMBL" id="CP108222">
    <property type="protein sequence ID" value="WTT17219.1"/>
    <property type="molecule type" value="Genomic_DNA"/>
</dbReference>
<reference evidence="1" key="1">
    <citation type="submission" date="2022-10" db="EMBL/GenBank/DDBJ databases">
        <title>The complete genomes of actinobacterial strains from the NBC collection.</title>
        <authorList>
            <person name="Joergensen T.S."/>
            <person name="Alvarez Arevalo M."/>
            <person name="Sterndorff E.B."/>
            <person name="Faurdal D."/>
            <person name="Vuksanovic O."/>
            <person name="Mourched A.-S."/>
            <person name="Charusanti P."/>
            <person name="Shaw S."/>
            <person name="Blin K."/>
            <person name="Weber T."/>
        </authorList>
    </citation>
    <scope>NUCLEOTIDE SEQUENCE</scope>
    <source>
        <strain evidence="1">NBC_00093</strain>
    </source>
</reference>
<protein>
    <recommendedName>
        <fullName evidence="2">Minor tail protein</fullName>
    </recommendedName>
</protein>
<name>A0AAU1ZYK4_9ACTN</name>